<evidence type="ECO:0000256" key="1">
    <source>
        <dbReference type="ARBA" id="ARBA00010926"/>
    </source>
</evidence>
<dbReference type="Gene3D" id="6.20.250.60">
    <property type="match status" value="1"/>
</dbReference>
<dbReference type="Proteomes" id="UP000515123">
    <property type="component" value="Linkage group 18"/>
</dbReference>
<feature type="region of interest" description="Disordered" evidence="2">
    <location>
        <begin position="188"/>
        <end position="216"/>
    </location>
</feature>
<feature type="compositionally biased region" description="Basic and acidic residues" evidence="2">
    <location>
        <begin position="1"/>
        <end position="10"/>
    </location>
</feature>
<dbReference type="InterPro" id="IPR032640">
    <property type="entry name" value="AMPK1_CBM"/>
</dbReference>
<dbReference type="InterPro" id="IPR014756">
    <property type="entry name" value="Ig_E-set"/>
</dbReference>
<dbReference type="SUPFAM" id="SSF160219">
    <property type="entry name" value="AMPKBI-like"/>
    <property type="match status" value="1"/>
</dbReference>
<dbReference type="PANTHER" id="PTHR46316">
    <property type="entry name" value="SNF1-RELATED PROTEIN KINASE REGULATORY SUBUNIT BETA-1"/>
    <property type="match status" value="1"/>
</dbReference>
<sequence length="283" mass="30990">MGNVTGREEENGGGDDEDPSARSSEGGFAPYHAGSADSIGGGGGGESPPQSPRRSPSPFMFAPQVPVPPLQRHSDSPQLSNQVSTNEQHGSSKDPPERKIPVLLVWTLGGKKVHVEGSWDNWTEKLSLQRSGKDHSILMSLPSGIYRYRFIVDGERRFIPDFPCITDETGNTVNFLDVDDYVPDNVAGVSEFDHPPSPDSSYSWQEPSDQDFAKEPPALPPQLHFTVLDLENSEAAATVKPHHVLLNHLFIEKPGGPQPLVGLGFTHRFQSKYVTVVLYKPME</sequence>
<dbReference type="InterPro" id="IPR006828">
    <property type="entry name" value="ASC_dom"/>
</dbReference>
<dbReference type="Gramene" id="Aco001734.1.mrna1">
    <property type="protein sequence ID" value="Aco001734.1.mrna1"/>
    <property type="gene ID" value="Aco001734.1.path1"/>
</dbReference>
<gene>
    <name evidence="5" type="primary">LOC109717837</name>
    <name evidence="6" type="synonym">LOC109724453</name>
</gene>
<proteinExistence type="inferred from homology"/>
<dbReference type="Pfam" id="PF16561">
    <property type="entry name" value="AMPK1_CBM"/>
    <property type="match status" value="1"/>
</dbReference>
<dbReference type="OrthoDB" id="531008at2759"/>
<accession>A0A6P5FUN9</accession>
<dbReference type="GO" id="GO:0009507">
    <property type="term" value="C:chloroplast"/>
    <property type="evidence" value="ECO:0007669"/>
    <property type="project" value="UniProtKB-ARBA"/>
</dbReference>
<evidence type="ECO:0000256" key="2">
    <source>
        <dbReference type="SAM" id="MobiDB-lite"/>
    </source>
</evidence>
<dbReference type="RefSeq" id="XP_020108874.1">
    <property type="nucleotide sequence ID" value="XM_020253285.1"/>
</dbReference>
<dbReference type="InterPro" id="IPR037256">
    <property type="entry name" value="ASC_dom_sf"/>
</dbReference>
<feature type="region of interest" description="Disordered" evidence="2">
    <location>
        <begin position="1"/>
        <end position="98"/>
    </location>
</feature>
<name>A0A6P5FUN9_ANACO</name>
<reference evidence="5 6" key="2">
    <citation type="submission" date="2025-04" db="UniProtKB">
        <authorList>
            <consortium name="RefSeq"/>
        </authorList>
    </citation>
    <scope>IDENTIFICATION</scope>
    <source>
        <tissue evidence="5 6">Leaf</tissue>
    </source>
</reference>
<dbReference type="GeneID" id="109717837"/>
<evidence type="ECO:0000259" key="3">
    <source>
        <dbReference type="SMART" id="SM01010"/>
    </source>
</evidence>
<reference evidence="4" key="1">
    <citation type="journal article" date="2015" name="Nat. Genet.">
        <title>The pineapple genome and the evolution of CAM photosynthesis.</title>
        <authorList>
            <person name="Ming R."/>
            <person name="VanBuren R."/>
            <person name="Wai C.M."/>
            <person name="Tang H."/>
            <person name="Schatz M.C."/>
            <person name="Bowers J.E."/>
            <person name="Lyons E."/>
            <person name="Wang M.L."/>
            <person name="Chen J."/>
            <person name="Biggers E."/>
            <person name="Zhang J."/>
            <person name="Huang L."/>
            <person name="Zhang L."/>
            <person name="Miao W."/>
            <person name="Zhang J."/>
            <person name="Ye Z."/>
            <person name="Miao C."/>
            <person name="Lin Z."/>
            <person name="Wang H."/>
            <person name="Zhou H."/>
            <person name="Yim W.C."/>
            <person name="Priest H.D."/>
            <person name="Zheng C."/>
            <person name="Woodhouse M."/>
            <person name="Edger P.P."/>
            <person name="Guyot R."/>
            <person name="Guo H.B."/>
            <person name="Guo H."/>
            <person name="Zheng G."/>
            <person name="Singh R."/>
            <person name="Sharma A."/>
            <person name="Min X."/>
            <person name="Zheng Y."/>
            <person name="Lee H."/>
            <person name="Gurtowski J."/>
            <person name="Sedlazeck F.J."/>
            <person name="Harkess A."/>
            <person name="McKain M.R."/>
            <person name="Liao Z."/>
            <person name="Fang J."/>
            <person name="Liu J."/>
            <person name="Zhang X."/>
            <person name="Zhang Q."/>
            <person name="Hu W."/>
            <person name="Qin Y."/>
            <person name="Wang K."/>
            <person name="Chen L.Y."/>
            <person name="Shirley N."/>
            <person name="Lin Y.R."/>
            <person name="Liu L.Y."/>
            <person name="Hernandez A.G."/>
            <person name="Wright C.L."/>
            <person name="Bulone V."/>
            <person name="Tuskan G.A."/>
            <person name="Heath K."/>
            <person name="Zee F."/>
            <person name="Moore P.H."/>
            <person name="Sunkar R."/>
            <person name="Leebens-Mack J.H."/>
            <person name="Mockler T."/>
            <person name="Bennetzen J.L."/>
            <person name="Freeling M."/>
            <person name="Sankoff D."/>
            <person name="Paterson A.H."/>
            <person name="Zhu X."/>
            <person name="Yang X."/>
            <person name="Smith J.A."/>
            <person name="Cushman J.C."/>
            <person name="Paull R.E."/>
            <person name="Yu Q."/>
        </authorList>
    </citation>
    <scope>NUCLEOTIDE SEQUENCE [LARGE SCALE GENOMIC DNA]</scope>
    <source>
        <strain evidence="4">cv. F153</strain>
    </source>
</reference>
<dbReference type="InterPro" id="IPR043554">
    <property type="entry name" value="KINB"/>
</dbReference>
<protein>
    <submittedName>
        <fullName evidence="5 6">SNF1-related protein kinase regulatory subunit beta-1-like</fullName>
    </submittedName>
</protein>
<comment type="similarity">
    <text evidence="1">Belongs to the 5'-AMP-activated protein kinase beta subunit family.</text>
</comment>
<dbReference type="RefSeq" id="XP_020099367.1">
    <property type="nucleotide sequence ID" value="XM_020243778.1"/>
</dbReference>
<dbReference type="InterPro" id="IPR013783">
    <property type="entry name" value="Ig-like_fold"/>
</dbReference>
<dbReference type="Proteomes" id="UP000515123">
    <property type="component" value="Linkage group 11"/>
</dbReference>
<dbReference type="SMART" id="SM01010">
    <property type="entry name" value="AMPKBI"/>
    <property type="match status" value="1"/>
</dbReference>
<feature type="domain" description="Association with the SNF1 complex (ASC)" evidence="3">
    <location>
        <begin position="195"/>
        <end position="282"/>
    </location>
</feature>
<dbReference type="GeneID" id="109724453"/>
<dbReference type="AlphaFoldDB" id="A0A6P5FUN9"/>
<dbReference type="SUPFAM" id="SSF81296">
    <property type="entry name" value="E set domains"/>
    <property type="match status" value="1"/>
</dbReference>
<dbReference type="PANTHER" id="PTHR46316:SF9">
    <property type="entry name" value="SNF1-RELATED PROTEIN KINASE REGULATORY SUBUNIT BETA-1"/>
    <property type="match status" value="1"/>
</dbReference>
<dbReference type="CDD" id="cd02859">
    <property type="entry name" value="E_set_AMPKbeta_like_N"/>
    <property type="match status" value="1"/>
</dbReference>
<dbReference type="Gene3D" id="2.60.40.10">
    <property type="entry name" value="Immunoglobulins"/>
    <property type="match status" value="1"/>
</dbReference>
<evidence type="ECO:0000313" key="5">
    <source>
        <dbReference type="RefSeq" id="XP_020099367.1"/>
    </source>
</evidence>
<dbReference type="Gramene" id="Aco024571.1.mrna1">
    <property type="protein sequence ID" value="Aco024571.1.mrna1"/>
    <property type="gene ID" value="Aco024571.1.path1"/>
</dbReference>
<dbReference type="Pfam" id="PF04739">
    <property type="entry name" value="AMPKBI"/>
    <property type="match status" value="1"/>
</dbReference>
<keyword evidence="4" id="KW-1185">Reference proteome</keyword>
<evidence type="ECO:0000313" key="4">
    <source>
        <dbReference type="Proteomes" id="UP000515123"/>
    </source>
</evidence>
<feature type="compositionally biased region" description="Polar residues" evidence="2">
    <location>
        <begin position="76"/>
        <end position="89"/>
    </location>
</feature>
<organism evidence="5">
    <name type="scientific">Ananas comosus</name>
    <name type="common">Pineapple</name>
    <name type="synonym">Ananas ananas</name>
    <dbReference type="NCBI Taxonomy" id="4615"/>
    <lineage>
        <taxon>Eukaryota</taxon>
        <taxon>Viridiplantae</taxon>
        <taxon>Streptophyta</taxon>
        <taxon>Embryophyta</taxon>
        <taxon>Tracheophyta</taxon>
        <taxon>Spermatophyta</taxon>
        <taxon>Magnoliopsida</taxon>
        <taxon>Liliopsida</taxon>
        <taxon>Poales</taxon>
        <taxon>Bromeliaceae</taxon>
        <taxon>Bromelioideae</taxon>
        <taxon>Ananas</taxon>
    </lineage>
</organism>
<evidence type="ECO:0000313" key="6">
    <source>
        <dbReference type="RefSeq" id="XP_020108874.1"/>
    </source>
</evidence>